<evidence type="ECO:0000313" key="13">
    <source>
        <dbReference type="Proteomes" id="UP000440732"/>
    </source>
</evidence>
<protein>
    <recommendedName>
        <fullName evidence="16">Secreted protein</fullName>
    </recommendedName>
</protein>
<evidence type="ECO:0000313" key="7">
    <source>
        <dbReference type="EMBL" id="KAE9242992.1"/>
    </source>
</evidence>
<evidence type="ECO:0000256" key="1">
    <source>
        <dbReference type="SAM" id="SignalP"/>
    </source>
</evidence>
<dbReference type="EMBL" id="QXGF01000524">
    <property type="protein sequence ID" value="KAE8938938.1"/>
    <property type="molecule type" value="Genomic_DNA"/>
</dbReference>
<reference evidence="9 10" key="1">
    <citation type="submission" date="2018-08" db="EMBL/GenBank/DDBJ databases">
        <title>Genomic investigation of the strawberry pathogen Phytophthora fragariae indicates pathogenicity is determined by transcriptional variation in three key races.</title>
        <authorList>
            <person name="Adams T.M."/>
            <person name="Armitage A.D."/>
            <person name="Sobczyk M.K."/>
            <person name="Bates H.J."/>
            <person name="Dunwell J.M."/>
            <person name="Nellist C.F."/>
            <person name="Harrison R.J."/>
        </authorList>
    </citation>
    <scope>NUCLEOTIDE SEQUENCE [LARGE SCALE GENOMIC DNA]</scope>
    <source>
        <strain evidence="8 11">A4</strain>
        <strain evidence="7 12">BC-1</strain>
        <strain evidence="5 15">BC-23</strain>
        <strain evidence="6 10">NOV-27</strain>
        <strain evidence="4 13">NOV-5</strain>
        <strain evidence="3 14">NOV-71</strain>
        <strain evidence="2 9">NOV-9</strain>
    </source>
</reference>
<evidence type="ECO:0008006" key="16">
    <source>
        <dbReference type="Google" id="ProtNLM"/>
    </source>
</evidence>
<dbReference type="AlphaFoldDB" id="A0A6A3F9Z8"/>
<comment type="caution">
    <text evidence="2">The sequence shown here is derived from an EMBL/GenBank/DDBJ whole genome shotgun (WGS) entry which is preliminary data.</text>
</comment>
<sequence length="98" mass="10322">MFFGSLLSLATSLHVERVDASDNLSVVETRFDTVGREAAAGRVRALLFGSLGMLAAARVDDGTHAFAFLPMACSFTRAHQSFVSCCCAPNSASFEAAS</sequence>
<dbReference type="Proteomes" id="UP000440732">
    <property type="component" value="Unassembled WGS sequence"/>
</dbReference>
<accession>A0A6A3F9Z8</accession>
<evidence type="ECO:0000313" key="8">
    <source>
        <dbReference type="EMBL" id="KAE9312413.1"/>
    </source>
</evidence>
<evidence type="ECO:0000313" key="14">
    <source>
        <dbReference type="Proteomes" id="UP000441208"/>
    </source>
</evidence>
<evidence type="ECO:0000313" key="12">
    <source>
        <dbReference type="Proteomes" id="UP000440367"/>
    </source>
</evidence>
<dbReference type="Proteomes" id="UP000433483">
    <property type="component" value="Unassembled WGS sequence"/>
</dbReference>
<keyword evidence="10" id="KW-1185">Reference proteome</keyword>
<organism evidence="2 9">
    <name type="scientific">Phytophthora fragariae</name>
    <dbReference type="NCBI Taxonomy" id="53985"/>
    <lineage>
        <taxon>Eukaryota</taxon>
        <taxon>Sar</taxon>
        <taxon>Stramenopiles</taxon>
        <taxon>Oomycota</taxon>
        <taxon>Peronosporomycetes</taxon>
        <taxon>Peronosporales</taxon>
        <taxon>Peronosporaceae</taxon>
        <taxon>Phytophthora</taxon>
    </lineage>
</organism>
<keyword evidence="1" id="KW-0732">Signal</keyword>
<dbReference type="Proteomes" id="UP000429523">
    <property type="component" value="Unassembled WGS sequence"/>
</dbReference>
<evidence type="ECO:0000313" key="3">
    <source>
        <dbReference type="EMBL" id="KAE9115013.1"/>
    </source>
</evidence>
<evidence type="ECO:0000313" key="11">
    <source>
        <dbReference type="Proteomes" id="UP000437068"/>
    </source>
</evidence>
<dbReference type="Proteomes" id="UP000441208">
    <property type="component" value="Unassembled WGS sequence"/>
</dbReference>
<dbReference type="EMBL" id="QXGB01000473">
    <property type="protein sequence ID" value="KAE9213648.1"/>
    <property type="molecule type" value="Genomic_DNA"/>
</dbReference>
<name>A0A6A3F9Z8_9STRA</name>
<evidence type="ECO:0000313" key="9">
    <source>
        <dbReference type="Proteomes" id="UP000429523"/>
    </source>
</evidence>
<dbReference type="Proteomes" id="UP000437068">
    <property type="component" value="Unassembled WGS sequence"/>
</dbReference>
<evidence type="ECO:0000313" key="2">
    <source>
        <dbReference type="EMBL" id="KAE8938938.1"/>
    </source>
</evidence>
<gene>
    <name evidence="8" type="ORF">PF001_g9251</name>
    <name evidence="7" type="ORF">PF002_g8460</name>
    <name evidence="5" type="ORF">PF004_g15631</name>
    <name evidence="6" type="ORF">PF005_g10128</name>
    <name evidence="4" type="ORF">PF006_g9305</name>
    <name evidence="3" type="ORF">PF007_g10170</name>
    <name evidence="2" type="ORF">PF009_g11206</name>
</gene>
<dbReference type="Proteomes" id="UP000476176">
    <property type="component" value="Unassembled WGS sequence"/>
</dbReference>
<evidence type="ECO:0000313" key="4">
    <source>
        <dbReference type="EMBL" id="KAE9145884.1"/>
    </source>
</evidence>
<feature type="chain" id="PRO_5036163771" description="Secreted protein" evidence="1">
    <location>
        <begin position="21"/>
        <end position="98"/>
    </location>
</feature>
<evidence type="ECO:0000313" key="15">
    <source>
        <dbReference type="Proteomes" id="UP000476176"/>
    </source>
</evidence>
<feature type="signal peptide" evidence="1">
    <location>
        <begin position="1"/>
        <end position="20"/>
    </location>
</feature>
<evidence type="ECO:0000313" key="6">
    <source>
        <dbReference type="EMBL" id="KAE9213648.1"/>
    </source>
</evidence>
<dbReference type="EMBL" id="QXGA01000441">
    <property type="protein sequence ID" value="KAE9145884.1"/>
    <property type="molecule type" value="Genomic_DNA"/>
</dbReference>
<dbReference type="OrthoDB" id="10299522at2759"/>
<dbReference type="EMBL" id="QXGD01000332">
    <property type="protein sequence ID" value="KAE9242992.1"/>
    <property type="molecule type" value="Genomic_DNA"/>
</dbReference>
<dbReference type="EMBL" id="QXGC01001060">
    <property type="protein sequence ID" value="KAE9212424.1"/>
    <property type="molecule type" value="Genomic_DNA"/>
</dbReference>
<dbReference type="EMBL" id="QXGE01000441">
    <property type="protein sequence ID" value="KAE9312413.1"/>
    <property type="molecule type" value="Genomic_DNA"/>
</dbReference>
<dbReference type="Proteomes" id="UP000440367">
    <property type="component" value="Unassembled WGS sequence"/>
</dbReference>
<dbReference type="EMBL" id="QXFZ01000474">
    <property type="protein sequence ID" value="KAE9115013.1"/>
    <property type="molecule type" value="Genomic_DNA"/>
</dbReference>
<evidence type="ECO:0000313" key="5">
    <source>
        <dbReference type="EMBL" id="KAE9212424.1"/>
    </source>
</evidence>
<proteinExistence type="predicted"/>
<evidence type="ECO:0000313" key="10">
    <source>
        <dbReference type="Proteomes" id="UP000433483"/>
    </source>
</evidence>